<dbReference type="PANTHER" id="PTHR16255">
    <property type="entry name" value="REQUIRED FOR MEIOTIC NUCLEAR DIVISION PROTEIN 1 HOMOLOG"/>
    <property type="match status" value="1"/>
</dbReference>
<feature type="domain" description="DUF155" evidence="2">
    <location>
        <begin position="44"/>
        <end position="209"/>
    </location>
</feature>
<keyword evidence="1" id="KW-0472">Membrane</keyword>
<dbReference type="OrthoDB" id="529323at2"/>
<dbReference type="InterPro" id="IPR003734">
    <property type="entry name" value="DUF155"/>
</dbReference>
<evidence type="ECO:0000313" key="3">
    <source>
        <dbReference type="EMBL" id="OFI35179.1"/>
    </source>
</evidence>
<dbReference type="Proteomes" id="UP000176037">
    <property type="component" value="Unassembled WGS sequence"/>
</dbReference>
<name>A0A1E8FGY8_9ALTE</name>
<dbReference type="RefSeq" id="WP_070176097.1">
    <property type="nucleotide sequence ID" value="NZ_BMJR01000001.1"/>
</dbReference>
<sequence length="259" mass="29713">MQFSNDRVSVFSLPEGQLAADFSIDIGTRYRDAVLIELPGGEAWFFDYGVVVFWGIDEDERLSLLHRLKIHSELLAGEHQEHFRFVCEGNEVKLQKDLITLSSEDPLLRLAISHALAQSIKLNDYELRAQHTIAEYSHLPKVLAETGSIKLGRRKIASIRGHLFSTKSDIFLHYNLLDTPEFFWEYPVYESAYNTAAKYLDIKPRVELLSNKLNVIHELFDMLADELKHKHSSFLEWIIIILIAFEIVMVGAEGLLSLL</sequence>
<keyword evidence="1" id="KW-1133">Transmembrane helix</keyword>
<evidence type="ECO:0000256" key="1">
    <source>
        <dbReference type="SAM" id="Phobius"/>
    </source>
</evidence>
<evidence type="ECO:0000259" key="2">
    <source>
        <dbReference type="Pfam" id="PF02582"/>
    </source>
</evidence>
<feature type="transmembrane region" description="Helical" evidence="1">
    <location>
        <begin position="234"/>
        <end position="256"/>
    </location>
</feature>
<organism evidence="3 4">
    <name type="scientific">Alteromonas lipolytica</name>
    <dbReference type="NCBI Taxonomy" id="1856405"/>
    <lineage>
        <taxon>Bacteria</taxon>
        <taxon>Pseudomonadati</taxon>
        <taxon>Pseudomonadota</taxon>
        <taxon>Gammaproteobacteria</taxon>
        <taxon>Alteromonadales</taxon>
        <taxon>Alteromonadaceae</taxon>
        <taxon>Alteromonas/Salinimonas group</taxon>
        <taxon>Alteromonas</taxon>
    </lineage>
</organism>
<keyword evidence="4" id="KW-1185">Reference proteome</keyword>
<accession>A0A1E8FGY8</accession>
<dbReference type="STRING" id="1856405.BFC17_16690"/>
<reference evidence="3 4" key="1">
    <citation type="submission" date="2016-09" db="EMBL/GenBank/DDBJ databases">
        <title>Alteromonas lipolytica, a new species isolated from sea water.</title>
        <authorList>
            <person name="Wu Y.-H."/>
            <person name="Cheng H."/>
            <person name="Xu X.-W."/>
        </authorList>
    </citation>
    <scope>NUCLEOTIDE SEQUENCE [LARGE SCALE GENOMIC DNA]</scope>
    <source>
        <strain evidence="3 4">JW12</strain>
    </source>
</reference>
<proteinExistence type="predicted"/>
<dbReference type="InterPro" id="IPR051624">
    <property type="entry name" value="RMD1/Sad1-interacting"/>
</dbReference>
<comment type="caution">
    <text evidence="3">The sequence shown here is derived from an EMBL/GenBank/DDBJ whole genome shotgun (WGS) entry which is preliminary data.</text>
</comment>
<gene>
    <name evidence="3" type="ORF">BFC17_16690</name>
</gene>
<dbReference type="AlphaFoldDB" id="A0A1E8FGY8"/>
<evidence type="ECO:0000313" key="4">
    <source>
        <dbReference type="Proteomes" id="UP000176037"/>
    </source>
</evidence>
<protein>
    <submittedName>
        <fullName evidence="3">Sad1-interacting factor 2</fullName>
    </submittedName>
</protein>
<dbReference type="Pfam" id="PF02582">
    <property type="entry name" value="DUF155"/>
    <property type="match status" value="1"/>
</dbReference>
<keyword evidence="1" id="KW-0812">Transmembrane</keyword>
<dbReference type="PANTHER" id="PTHR16255:SF1">
    <property type="entry name" value="REQUIRED FOR MEIOTIC NUCLEAR DIVISION PROTEIN 1 HOMOLOG"/>
    <property type="match status" value="1"/>
</dbReference>
<dbReference type="EMBL" id="MJIC01000010">
    <property type="protein sequence ID" value="OFI35179.1"/>
    <property type="molecule type" value="Genomic_DNA"/>
</dbReference>